<protein>
    <submittedName>
        <fullName evidence="2">Acyl-CoA dehydrogenase</fullName>
        <ecNumber evidence="2">1.3.99.-</ecNumber>
    </submittedName>
</protein>
<dbReference type="Gene3D" id="1.10.540.10">
    <property type="entry name" value="Acyl-CoA dehydrogenase/oxidase, N-terminal domain"/>
    <property type="match status" value="1"/>
</dbReference>
<gene>
    <name evidence="2" type="primary">acdA3</name>
    <name evidence="2" type="ORF">HPF_12740</name>
</gene>
<dbReference type="KEGG" id="hpse:HPF_12740"/>
<organism evidence="2 3">
    <name type="scientific">Hydrogenophaga pseudoflava</name>
    <name type="common">Pseudomonas carboxydoflava</name>
    <dbReference type="NCBI Taxonomy" id="47421"/>
    <lineage>
        <taxon>Bacteria</taxon>
        <taxon>Pseudomonadati</taxon>
        <taxon>Pseudomonadota</taxon>
        <taxon>Betaproteobacteria</taxon>
        <taxon>Burkholderiales</taxon>
        <taxon>Comamonadaceae</taxon>
        <taxon>Hydrogenophaga</taxon>
    </lineage>
</organism>
<keyword evidence="3" id="KW-1185">Reference proteome</keyword>
<dbReference type="Proteomes" id="UP000293912">
    <property type="component" value="Chromosome"/>
</dbReference>
<dbReference type="InterPro" id="IPR046373">
    <property type="entry name" value="Acyl-CoA_Oxase/DH_mid-dom_sf"/>
</dbReference>
<feature type="domain" description="Acyl-CoA oxidase/dehydrogenase middle" evidence="1">
    <location>
        <begin position="135"/>
        <end position="229"/>
    </location>
</feature>
<proteinExistence type="predicted"/>
<dbReference type="Gene3D" id="2.40.110.10">
    <property type="entry name" value="Butyryl-CoA Dehydrogenase, subunit A, domain 2"/>
    <property type="match status" value="1"/>
</dbReference>
<accession>A0A4P6WY51</accession>
<dbReference type="InterPro" id="IPR037069">
    <property type="entry name" value="AcylCoA_DH/ox_N_sf"/>
</dbReference>
<dbReference type="Pfam" id="PF02770">
    <property type="entry name" value="Acyl-CoA_dh_M"/>
    <property type="match status" value="1"/>
</dbReference>
<name>A0A4P6WY51_HYDPS</name>
<evidence type="ECO:0000313" key="3">
    <source>
        <dbReference type="Proteomes" id="UP000293912"/>
    </source>
</evidence>
<dbReference type="SUPFAM" id="SSF56645">
    <property type="entry name" value="Acyl-CoA dehydrogenase NM domain-like"/>
    <property type="match status" value="1"/>
</dbReference>
<dbReference type="PANTHER" id="PTHR43884:SF12">
    <property type="entry name" value="ISOVALERYL-COA DEHYDROGENASE, MITOCHONDRIAL-RELATED"/>
    <property type="match status" value="1"/>
</dbReference>
<sequence>MPSTLATAAATGAMPQDLHRALREALQTAPGIDGSGGFPRDWWAHLGRGGMLGLGFSADGRPPVADAVQVSALAGQITHATGSLGLGMAWMMQQMLGRYVLGPLLQQGASGTLSASHALLTQLLASMAAGECLLALAISEPGVGAQPKHLRTRAVLDRDGEHWILDGHKAFVSNGPAADAIIVLAVSAEHEGHKRFDAFLLDTQTPGLAREANAGVQGLAPLGHCDLLLASCRASASRRIGAPGQAFETIARPVRAVEDALLLGPLLGAMQCELEALARALGMAAATSGDTSVSNTAATDAVRELGALQLEWQALHAVRDAVARQLETQGYEEALAYSTVGARRLLERWQTAYERACEAASQAVSLAPLFAENSAQAGAAPLSLARDLRLVLGIARGVAQSRQRQTGQQLLHSISS</sequence>
<dbReference type="EC" id="1.3.99.-" evidence="2"/>
<dbReference type="AlphaFoldDB" id="A0A4P6WY51"/>
<dbReference type="Gene3D" id="1.20.140.10">
    <property type="entry name" value="Butyryl-CoA Dehydrogenase, subunit A, domain 3"/>
    <property type="match status" value="1"/>
</dbReference>
<dbReference type="EMBL" id="CP037867">
    <property type="protein sequence ID" value="QBM28560.1"/>
    <property type="molecule type" value="Genomic_DNA"/>
</dbReference>
<dbReference type="GO" id="GO:0003995">
    <property type="term" value="F:acyl-CoA dehydrogenase activity"/>
    <property type="evidence" value="ECO:0007669"/>
    <property type="project" value="TreeGrafter"/>
</dbReference>
<dbReference type="InterPro" id="IPR009100">
    <property type="entry name" value="AcylCoA_DH/oxidase_NM_dom_sf"/>
</dbReference>
<evidence type="ECO:0000313" key="2">
    <source>
        <dbReference type="EMBL" id="QBM28560.1"/>
    </source>
</evidence>
<reference evidence="2 3" key="1">
    <citation type="submission" date="2019-03" db="EMBL/GenBank/DDBJ databases">
        <authorList>
            <person name="Sebastian G."/>
            <person name="Baumann P."/>
            <person name="Ruckert C."/>
            <person name="Kalinowski J."/>
            <person name="Nebel B."/>
            <person name="Takors R."/>
            <person name="Blombach B."/>
        </authorList>
    </citation>
    <scope>NUCLEOTIDE SEQUENCE [LARGE SCALE GENOMIC DNA]</scope>
    <source>
        <strain evidence="2 3">DSM 1084</strain>
    </source>
</reference>
<dbReference type="InterPro" id="IPR006091">
    <property type="entry name" value="Acyl-CoA_Oxase/DH_mid-dom"/>
</dbReference>
<dbReference type="GO" id="GO:0050660">
    <property type="term" value="F:flavin adenine dinucleotide binding"/>
    <property type="evidence" value="ECO:0007669"/>
    <property type="project" value="InterPro"/>
</dbReference>
<evidence type="ECO:0000259" key="1">
    <source>
        <dbReference type="Pfam" id="PF02770"/>
    </source>
</evidence>
<dbReference type="RefSeq" id="WP_060983937.1">
    <property type="nucleotide sequence ID" value="NZ_CP037867.1"/>
</dbReference>
<dbReference type="PANTHER" id="PTHR43884">
    <property type="entry name" value="ACYL-COA DEHYDROGENASE"/>
    <property type="match status" value="1"/>
</dbReference>
<keyword evidence="2" id="KW-0560">Oxidoreductase</keyword>